<keyword evidence="5" id="KW-1185">Reference proteome</keyword>
<keyword evidence="2 3" id="KW-0663">Pyridoxal phosphate</keyword>
<gene>
    <name evidence="4" type="ORF">B0I35DRAFT_476447</name>
</gene>
<dbReference type="SUPFAM" id="SSF53383">
    <property type="entry name" value="PLP-dependent transferases"/>
    <property type="match status" value="1"/>
</dbReference>
<dbReference type="GO" id="GO:0008483">
    <property type="term" value="F:transaminase activity"/>
    <property type="evidence" value="ECO:0007669"/>
    <property type="project" value="UniProtKB-KW"/>
</dbReference>
<dbReference type="InterPro" id="IPR015421">
    <property type="entry name" value="PyrdxlP-dep_Trfase_major"/>
</dbReference>
<keyword evidence="4" id="KW-0032">Aminotransferase</keyword>
<evidence type="ECO:0000256" key="3">
    <source>
        <dbReference type="RuleBase" id="RU003560"/>
    </source>
</evidence>
<name>A0A8K0SVN7_9HYPO</name>
<evidence type="ECO:0000313" key="4">
    <source>
        <dbReference type="EMBL" id="KAH7322500.1"/>
    </source>
</evidence>
<comment type="similarity">
    <text evidence="3">Belongs to the class-III pyridoxal-phosphate-dependent aminotransferase family.</text>
</comment>
<keyword evidence="4" id="KW-0808">Transferase</keyword>
<comment type="caution">
    <text evidence="4">The sequence shown here is derived from an EMBL/GenBank/DDBJ whole genome shotgun (WGS) entry which is preliminary data.</text>
</comment>
<accession>A0A8K0SVN7</accession>
<organism evidence="4 5">
    <name type="scientific">Stachybotrys elegans</name>
    <dbReference type="NCBI Taxonomy" id="80388"/>
    <lineage>
        <taxon>Eukaryota</taxon>
        <taxon>Fungi</taxon>
        <taxon>Dikarya</taxon>
        <taxon>Ascomycota</taxon>
        <taxon>Pezizomycotina</taxon>
        <taxon>Sordariomycetes</taxon>
        <taxon>Hypocreomycetidae</taxon>
        <taxon>Hypocreales</taxon>
        <taxon>Stachybotryaceae</taxon>
        <taxon>Stachybotrys</taxon>
    </lineage>
</organism>
<dbReference type="Gene3D" id="3.90.1150.10">
    <property type="entry name" value="Aspartate Aminotransferase, domain 1"/>
    <property type="match status" value="1"/>
</dbReference>
<sequence>MAVTCAVEIVDSPLPRESLVEFSPGIGSQSLDAALKQATSSYTSRYPASKAHHENAVKHLPGGNTRSVLFNDPFPVVMKRGVHNRLWDDDGNEYLDLVGELTAGLYGHNNPILQKAVISTYQDVGVNLGATTMQEARFAEAICQRFPSVEQLRFCNSGTEANIYALGLAKHITGKRKIVTFKGAYHGGVLSFVHGVGKNNVDPDDWIIADYNDSEGLTKLMGETDNVAAVIVEAMQGAGGCIPATREFLETVQWTAKKNNALFILDEVMTSRLSPSGLQGKYSLDPDLTTMGKYLGGGMAIGVFGGKKHLLAAHDPRIKGSLPHSGTFNNNSLTMTCGFVGLTQIYTPSVAEGHNALGDYFRGRLEAIAQGTSMVITGIGAVLTIHFLANGKAPVREADLDTHSIPGLGRLFWFWCLENGFWITERGMISIIVGTKRSELDSFVECVEYFLKKYESLLVLGRDGSAQ</sequence>
<dbReference type="AlphaFoldDB" id="A0A8K0SVN7"/>
<dbReference type="Pfam" id="PF00202">
    <property type="entry name" value="Aminotran_3"/>
    <property type="match status" value="1"/>
</dbReference>
<dbReference type="PANTHER" id="PTHR43713:SF3">
    <property type="entry name" value="GLUTAMATE-1-SEMIALDEHYDE 2,1-AMINOMUTASE 1, CHLOROPLASTIC-RELATED"/>
    <property type="match status" value="1"/>
</dbReference>
<dbReference type="InterPro" id="IPR015424">
    <property type="entry name" value="PyrdxlP-dep_Trfase"/>
</dbReference>
<dbReference type="EMBL" id="JAGPNK010000004">
    <property type="protein sequence ID" value="KAH7322500.1"/>
    <property type="molecule type" value="Genomic_DNA"/>
</dbReference>
<comment type="cofactor">
    <cofactor evidence="1">
        <name>pyridoxal 5'-phosphate</name>
        <dbReference type="ChEBI" id="CHEBI:597326"/>
    </cofactor>
</comment>
<dbReference type="Proteomes" id="UP000813444">
    <property type="component" value="Unassembled WGS sequence"/>
</dbReference>
<dbReference type="InterPro" id="IPR015422">
    <property type="entry name" value="PyrdxlP-dep_Trfase_small"/>
</dbReference>
<evidence type="ECO:0000313" key="5">
    <source>
        <dbReference type="Proteomes" id="UP000813444"/>
    </source>
</evidence>
<dbReference type="OrthoDB" id="425114at2759"/>
<dbReference type="InterPro" id="IPR005814">
    <property type="entry name" value="Aminotrans_3"/>
</dbReference>
<reference evidence="4" key="1">
    <citation type="journal article" date="2021" name="Nat. Commun.">
        <title>Genetic determinants of endophytism in the Arabidopsis root mycobiome.</title>
        <authorList>
            <person name="Mesny F."/>
            <person name="Miyauchi S."/>
            <person name="Thiergart T."/>
            <person name="Pickel B."/>
            <person name="Atanasova L."/>
            <person name="Karlsson M."/>
            <person name="Huettel B."/>
            <person name="Barry K.W."/>
            <person name="Haridas S."/>
            <person name="Chen C."/>
            <person name="Bauer D."/>
            <person name="Andreopoulos W."/>
            <person name="Pangilinan J."/>
            <person name="LaButti K."/>
            <person name="Riley R."/>
            <person name="Lipzen A."/>
            <person name="Clum A."/>
            <person name="Drula E."/>
            <person name="Henrissat B."/>
            <person name="Kohler A."/>
            <person name="Grigoriev I.V."/>
            <person name="Martin F.M."/>
            <person name="Hacquard S."/>
        </authorList>
    </citation>
    <scope>NUCLEOTIDE SEQUENCE</scope>
    <source>
        <strain evidence="4">MPI-CAGE-CH-0235</strain>
    </source>
</reference>
<evidence type="ECO:0000256" key="2">
    <source>
        <dbReference type="ARBA" id="ARBA00022898"/>
    </source>
</evidence>
<dbReference type="PANTHER" id="PTHR43713">
    <property type="entry name" value="GLUTAMATE-1-SEMIALDEHYDE 2,1-AMINOMUTASE"/>
    <property type="match status" value="1"/>
</dbReference>
<dbReference type="GO" id="GO:0030170">
    <property type="term" value="F:pyridoxal phosphate binding"/>
    <property type="evidence" value="ECO:0007669"/>
    <property type="project" value="InterPro"/>
</dbReference>
<protein>
    <submittedName>
        <fullName evidence="4">Acetylornithine aminotransferase</fullName>
    </submittedName>
</protein>
<evidence type="ECO:0000256" key="1">
    <source>
        <dbReference type="ARBA" id="ARBA00001933"/>
    </source>
</evidence>
<proteinExistence type="inferred from homology"/>
<dbReference type="Gene3D" id="3.40.640.10">
    <property type="entry name" value="Type I PLP-dependent aspartate aminotransferase-like (Major domain)"/>
    <property type="match status" value="1"/>
</dbReference>